<dbReference type="EMBL" id="LLXE01000440">
    <property type="protein sequence ID" value="KUM56749.1"/>
    <property type="molecule type" value="Genomic_DNA"/>
</dbReference>
<reference evidence="2 3" key="1">
    <citation type="submission" date="2015-10" db="EMBL/GenBank/DDBJ databases">
        <title>Genome sequencing of Penicillium freii.</title>
        <authorList>
            <person name="Nguyen H.D."/>
            <person name="Visagie C.M."/>
            <person name="Seifert K.A."/>
        </authorList>
    </citation>
    <scope>NUCLEOTIDE SEQUENCE [LARGE SCALE GENOMIC DNA]</scope>
    <source>
        <strain evidence="2 3">DAOM 242723</strain>
    </source>
</reference>
<organism evidence="2 3">
    <name type="scientific">Penicillium freii</name>
    <dbReference type="NCBI Taxonomy" id="48697"/>
    <lineage>
        <taxon>Eukaryota</taxon>
        <taxon>Fungi</taxon>
        <taxon>Dikarya</taxon>
        <taxon>Ascomycota</taxon>
        <taxon>Pezizomycotina</taxon>
        <taxon>Eurotiomycetes</taxon>
        <taxon>Eurotiomycetidae</taxon>
        <taxon>Eurotiales</taxon>
        <taxon>Aspergillaceae</taxon>
        <taxon>Penicillium</taxon>
    </lineage>
</organism>
<sequence length="213" mass="23560">MTTASVIGGDHESSLKLRREPDSKDRYAEWAESNNKVINSAVIELTVHTLPKLIHDCGVAKWEEEDMDHALKHFTQSVGPQEIAVYGYLYTSEFNGGNYIDVQMWGAVSDFNMGSIDGGESKSAQPLVKSLFANNAGIAPMAKDHRYTGHVKIYGKTGQEFGVGIWHQYSSKGVRLCLFPPTGPINIYFERDATWNSIKIPDLLASGDYISNA</sequence>
<accession>A0A101MA13</accession>
<protein>
    <submittedName>
        <fullName evidence="2">Uncharacterized protein</fullName>
    </submittedName>
</protein>
<name>A0A101MA13_PENFR</name>
<evidence type="ECO:0000313" key="3">
    <source>
        <dbReference type="Proteomes" id="UP000055045"/>
    </source>
</evidence>
<dbReference type="AlphaFoldDB" id="A0A101MA13"/>
<keyword evidence="3" id="KW-1185">Reference proteome</keyword>
<feature type="compositionally biased region" description="Basic and acidic residues" evidence="1">
    <location>
        <begin position="9"/>
        <end position="21"/>
    </location>
</feature>
<proteinExistence type="predicted"/>
<gene>
    <name evidence="2" type="ORF">ACN42_g10451</name>
</gene>
<feature type="region of interest" description="Disordered" evidence="1">
    <location>
        <begin position="1"/>
        <end position="21"/>
    </location>
</feature>
<evidence type="ECO:0000256" key="1">
    <source>
        <dbReference type="SAM" id="MobiDB-lite"/>
    </source>
</evidence>
<evidence type="ECO:0000313" key="2">
    <source>
        <dbReference type="EMBL" id="KUM56749.1"/>
    </source>
</evidence>
<dbReference type="Proteomes" id="UP000055045">
    <property type="component" value="Unassembled WGS sequence"/>
</dbReference>
<comment type="caution">
    <text evidence="2">The sequence shown here is derived from an EMBL/GenBank/DDBJ whole genome shotgun (WGS) entry which is preliminary data.</text>
</comment>